<protein>
    <recommendedName>
        <fullName evidence="1">DUF7730 domain-containing protein</fullName>
    </recommendedName>
</protein>
<reference evidence="2 3" key="1">
    <citation type="submission" date="2024-09" db="EMBL/GenBank/DDBJ databases">
        <title>Rethinking Asexuality: The Enigmatic Case of Functional Sexual Genes in Lepraria (Stereocaulaceae).</title>
        <authorList>
            <person name="Doellman M."/>
            <person name="Sun Y."/>
            <person name="Barcenas-Pena A."/>
            <person name="Lumbsch H.T."/>
            <person name="Grewe F."/>
        </authorList>
    </citation>
    <scope>NUCLEOTIDE SEQUENCE [LARGE SCALE GENOMIC DNA]</scope>
    <source>
        <strain evidence="2 3">Mercado 3170</strain>
    </source>
</reference>
<accession>A0ABR4AP18</accession>
<dbReference type="EMBL" id="JBEFKJ010000003">
    <property type="protein sequence ID" value="KAL2047291.1"/>
    <property type="molecule type" value="Genomic_DNA"/>
</dbReference>
<dbReference type="PANTHER" id="PTHR38790">
    <property type="entry name" value="2EXR DOMAIN-CONTAINING PROTEIN-RELATED"/>
    <property type="match status" value="1"/>
</dbReference>
<dbReference type="Proteomes" id="UP001590950">
    <property type="component" value="Unassembled WGS sequence"/>
</dbReference>
<comment type="caution">
    <text evidence="2">The sequence shown here is derived from an EMBL/GenBank/DDBJ whole genome shotgun (WGS) entry which is preliminary data.</text>
</comment>
<gene>
    <name evidence="2" type="ORF">N7G274_001311</name>
</gene>
<sequence>MGSTPRTCGRALMTTAPQPQLQSPLLTNLPFELRQFIYQSCLGGHQISLFPNPKRLNGTGASSPQSNLLALLLTCKQIYTEAISTLYTHNIFSTSSLYCILHLNDLILPQRVNTIRSFTLYWTSGTLPQQTSHDHRYEYTSKYTQWAIVWANLAAMQGLEDLRVELGLSSCWQSGHHERRREDQAAFWEPVKAVARPRNFILKFLYPVEVDEDVLKGMPCVVERCSDGDGAAELIGALTQRIKENVRQLLGSATYERTLF</sequence>
<organism evidence="2 3">
    <name type="scientific">Stereocaulon virgatum</name>
    <dbReference type="NCBI Taxonomy" id="373712"/>
    <lineage>
        <taxon>Eukaryota</taxon>
        <taxon>Fungi</taxon>
        <taxon>Dikarya</taxon>
        <taxon>Ascomycota</taxon>
        <taxon>Pezizomycotina</taxon>
        <taxon>Lecanoromycetes</taxon>
        <taxon>OSLEUM clade</taxon>
        <taxon>Lecanoromycetidae</taxon>
        <taxon>Lecanorales</taxon>
        <taxon>Lecanorineae</taxon>
        <taxon>Stereocaulaceae</taxon>
        <taxon>Stereocaulon</taxon>
    </lineage>
</organism>
<evidence type="ECO:0000313" key="3">
    <source>
        <dbReference type="Proteomes" id="UP001590950"/>
    </source>
</evidence>
<feature type="domain" description="DUF7730" evidence="1">
    <location>
        <begin position="61"/>
        <end position="214"/>
    </location>
</feature>
<name>A0ABR4AP18_9LECA</name>
<proteinExistence type="predicted"/>
<evidence type="ECO:0000259" key="1">
    <source>
        <dbReference type="Pfam" id="PF24864"/>
    </source>
</evidence>
<dbReference type="Pfam" id="PF24864">
    <property type="entry name" value="DUF7730"/>
    <property type="match status" value="1"/>
</dbReference>
<dbReference type="InterPro" id="IPR056632">
    <property type="entry name" value="DUF7730"/>
</dbReference>
<evidence type="ECO:0000313" key="2">
    <source>
        <dbReference type="EMBL" id="KAL2047291.1"/>
    </source>
</evidence>
<keyword evidence="3" id="KW-1185">Reference proteome</keyword>